<dbReference type="InterPro" id="IPR027417">
    <property type="entry name" value="P-loop_NTPase"/>
</dbReference>
<keyword evidence="12" id="KW-1185">Reference proteome</keyword>
<dbReference type="InterPro" id="IPR000641">
    <property type="entry name" value="CbxX/CfxQ"/>
</dbReference>
<keyword evidence="11" id="KW-0347">Helicase</keyword>
<feature type="binding site" evidence="9">
    <location>
        <position position="78"/>
    </location>
    <ligand>
        <name>ATP</name>
        <dbReference type="ChEBI" id="CHEBI:30616"/>
    </ligand>
</feature>
<dbReference type="SUPFAM" id="SSF52540">
    <property type="entry name" value="P-loop containing nucleoside triphosphate hydrolases"/>
    <property type="match status" value="1"/>
</dbReference>
<comment type="caution">
    <text evidence="9">Lacks conserved residue(s) required for the propagation of feature annotation.</text>
</comment>
<dbReference type="InterPro" id="IPR003593">
    <property type="entry name" value="AAA+_ATPase"/>
</dbReference>
<keyword evidence="2 9" id="KW-0547">Nucleotide-binding</keyword>
<comment type="caution">
    <text evidence="11">The sequence shown here is derived from an EMBL/GenBank/DDBJ whole genome shotgun (WGS) entry which is preliminary data.</text>
</comment>
<keyword evidence="7 9" id="KW-0233">DNA recombination</keyword>
<evidence type="ECO:0000256" key="5">
    <source>
        <dbReference type="ARBA" id="ARBA00022840"/>
    </source>
</evidence>
<comment type="subcellular location">
    <subcellularLocation>
        <location evidence="9">Cytoplasm</location>
    </subcellularLocation>
</comment>
<proteinExistence type="inferred from homology"/>
<comment type="subunit">
    <text evidence="9">Homohexamer. Forms an RuvA(8)-RuvB(12)-Holliday junction (HJ) complex. HJ DNA is sandwiched between 2 RuvA tetramers; dsDNA enters through RuvA and exits via RuvB. An RuvB hexamer assembles on each DNA strand where it exits the tetramer. Each RuvB hexamer is contacted by two RuvA subunits (via domain III) on 2 adjacent RuvB subunits; this complex drives branch migration. In the full resolvosome a probable DNA-RuvA(4)-RuvB(12)-RuvC(2) complex forms which resolves the HJ.</text>
</comment>
<dbReference type="InterPro" id="IPR008823">
    <property type="entry name" value="RuvB_wg_C"/>
</dbReference>
<dbReference type="InterPro" id="IPR036388">
    <property type="entry name" value="WH-like_DNA-bd_sf"/>
</dbReference>
<accession>A0ABS1DCR4</accession>
<feature type="binding site" evidence="9">
    <location>
        <position position="234"/>
    </location>
    <ligand>
        <name>ATP</name>
        <dbReference type="ChEBI" id="CHEBI:30616"/>
    </ligand>
</feature>
<dbReference type="Gene3D" id="1.10.10.10">
    <property type="entry name" value="Winged helix-like DNA-binding domain superfamily/Winged helix DNA-binding domain"/>
    <property type="match status" value="1"/>
</dbReference>
<name>A0ABS1DCR4_9PROT</name>
<protein>
    <recommendedName>
        <fullName evidence="9">Holliday junction branch migration complex subunit RuvB</fullName>
        <ecNumber evidence="9">3.6.4.-</ecNumber>
    </recommendedName>
</protein>
<feature type="binding site" evidence="9">
    <location>
        <position position="197"/>
    </location>
    <ligand>
        <name>ATP</name>
        <dbReference type="ChEBI" id="CHEBI:30616"/>
    </ligand>
</feature>
<dbReference type="EMBL" id="NRRL01000018">
    <property type="protein sequence ID" value="MBK1668155.1"/>
    <property type="molecule type" value="Genomic_DNA"/>
</dbReference>
<evidence type="ECO:0000313" key="11">
    <source>
        <dbReference type="EMBL" id="MBK1668155.1"/>
    </source>
</evidence>
<keyword evidence="5 9" id="KW-0067">ATP-binding</keyword>
<evidence type="ECO:0000313" key="12">
    <source>
        <dbReference type="Proteomes" id="UP001296873"/>
    </source>
</evidence>
<dbReference type="InterPro" id="IPR008824">
    <property type="entry name" value="RuvB-like_N"/>
</dbReference>
<dbReference type="EC" id="3.6.4.-" evidence="9"/>
<dbReference type="InterPro" id="IPR041445">
    <property type="entry name" value="AAA_lid_4"/>
</dbReference>
<sequence length="349" mass="37534">MIQQTKDRSEIVDPNFDPSVDEEAIVQAGGLSANTNRPQMLADFIGQSASKRILEISLRAAKERGEPVDHILLSGPPGLGKTTLANVIANEMGYGFVSTSAPAMTKPGDLAAVLFSLEPWSVLFVDEIHRLGKQAAEMLYTAMEDYRVDIVVGEGASAKSVSLDVPPFTLVGATTRQGALAGPFRDRFGLTIRLDYYAPEELEQVLARDARIMELQCTNGALANIARRARGTPRIAKRLLRRVRDVMQDERAPALDDTVVDAGLTLVGVDAFGLDSLDRRYLSTIASHFGGGPVGVETLGAALSEDRETLEASVEPFLLSRGFIDRGPRGRALTEQGRAALARGSGTDL</sequence>
<evidence type="ECO:0000256" key="2">
    <source>
        <dbReference type="ARBA" id="ARBA00022741"/>
    </source>
</evidence>
<evidence type="ECO:0000256" key="6">
    <source>
        <dbReference type="ARBA" id="ARBA00023125"/>
    </source>
</evidence>
<feature type="binding site" evidence="9">
    <location>
        <position position="187"/>
    </location>
    <ligand>
        <name>ATP</name>
        <dbReference type="ChEBI" id="CHEBI:30616"/>
    </ligand>
</feature>
<feature type="binding site" evidence="9">
    <location>
        <position position="331"/>
    </location>
    <ligand>
        <name>DNA</name>
        <dbReference type="ChEBI" id="CHEBI:16991"/>
    </ligand>
</feature>
<dbReference type="PRINTS" id="PR00819">
    <property type="entry name" value="CBXCFQXSUPER"/>
</dbReference>
<keyword evidence="4 9" id="KW-0378">Hydrolase</keyword>
<organism evidence="11 12">
    <name type="scientific">Rhodovibrio sodomensis</name>
    <dbReference type="NCBI Taxonomy" id="1088"/>
    <lineage>
        <taxon>Bacteria</taxon>
        <taxon>Pseudomonadati</taxon>
        <taxon>Pseudomonadota</taxon>
        <taxon>Alphaproteobacteria</taxon>
        <taxon>Rhodospirillales</taxon>
        <taxon>Rhodovibrionaceae</taxon>
        <taxon>Rhodovibrio</taxon>
    </lineage>
</organism>
<dbReference type="HAMAP" id="MF_00016">
    <property type="entry name" value="DNA_HJ_migration_RuvB"/>
    <property type="match status" value="1"/>
</dbReference>
<dbReference type="Gene3D" id="3.40.50.300">
    <property type="entry name" value="P-loop containing nucleotide triphosphate hydrolases"/>
    <property type="match status" value="1"/>
</dbReference>
<feature type="binding site" evidence="9">
    <location>
        <position position="326"/>
    </location>
    <ligand>
        <name>DNA</name>
        <dbReference type="ChEBI" id="CHEBI:16991"/>
    </ligand>
</feature>
<dbReference type="NCBIfam" id="NF000868">
    <property type="entry name" value="PRK00080.1"/>
    <property type="match status" value="1"/>
</dbReference>
<comment type="domain">
    <text evidence="9">Has 3 domains, the large (RuvB-L) and small ATPase (RuvB-S) domains and the C-terminal head (RuvB-H) domain. The head domain binds DNA, while the ATPase domains jointly bind ATP, ADP or are empty depending on the state of the subunit in the translocation cycle. During a single DNA translocation step the structure of each domain remains the same, but their relative positions change.</text>
</comment>
<dbReference type="InterPro" id="IPR004605">
    <property type="entry name" value="DNA_helicase_Holl-junc_RuvB"/>
</dbReference>
<dbReference type="PANTHER" id="PTHR42848">
    <property type="match status" value="1"/>
</dbReference>
<feature type="region of interest" description="Small ATPAse domain (RuvB-S)" evidence="9">
    <location>
        <begin position="198"/>
        <end position="268"/>
    </location>
</feature>
<dbReference type="Pfam" id="PF05491">
    <property type="entry name" value="WHD_RuvB"/>
    <property type="match status" value="1"/>
</dbReference>
<evidence type="ECO:0000256" key="4">
    <source>
        <dbReference type="ARBA" id="ARBA00022801"/>
    </source>
</evidence>
<gene>
    <name evidence="9" type="primary">ruvB</name>
    <name evidence="11" type="ORF">CKO28_08910</name>
</gene>
<evidence type="ECO:0000259" key="10">
    <source>
        <dbReference type="SMART" id="SM00382"/>
    </source>
</evidence>
<feature type="domain" description="AAA+ ATPase" evidence="10">
    <location>
        <begin position="67"/>
        <end position="194"/>
    </location>
</feature>
<evidence type="ECO:0000256" key="9">
    <source>
        <dbReference type="HAMAP-Rule" id="MF_00016"/>
    </source>
</evidence>
<feature type="binding site" evidence="9">
    <location>
        <position position="307"/>
    </location>
    <ligand>
        <name>DNA</name>
        <dbReference type="ChEBI" id="CHEBI:16991"/>
    </ligand>
</feature>
<evidence type="ECO:0000256" key="8">
    <source>
        <dbReference type="ARBA" id="ARBA00023204"/>
    </source>
</evidence>
<dbReference type="SMART" id="SM00382">
    <property type="entry name" value="AAA"/>
    <property type="match status" value="1"/>
</dbReference>
<feature type="binding site" evidence="9">
    <location>
        <position position="82"/>
    </location>
    <ligand>
        <name>Mg(2+)</name>
        <dbReference type="ChEBI" id="CHEBI:18420"/>
    </ligand>
</feature>
<dbReference type="InterPro" id="IPR036390">
    <property type="entry name" value="WH_DNA-bd_sf"/>
</dbReference>
<keyword evidence="8 9" id="KW-0234">DNA repair</keyword>
<dbReference type="Proteomes" id="UP001296873">
    <property type="component" value="Unassembled WGS sequence"/>
</dbReference>
<dbReference type="SUPFAM" id="SSF46785">
    <property type="entry name" value="Winged helix' DNA-binding domain"/>
    <property type="match status" value="1"/>
</dbReference>
<keyword evidence="3 9" id="KW-0227">DNA damage</keyword>
<feature type="region of interest" description="Head domain (RuvB-H)" evidence="9">
    <location>
        <begin position="271"/>
        <end position="349"/>
    </location>
</feature>
<dbReference type="Pfam" id="PF05496">
    <property type="entry name" value="RuvB_N"/>
    <property type="match status" value="1"/>
</dbReference>
<feature type="binding site" evidence="9">
    <location>
        <position position="83"/>
    </location>
    <ligand>
        <name>ATP</name>
        <dbReference type="ChEBI" id="CHEBI:30616"/>
    </ligand>
</feature>
<evidence type="ECO:0000256" key="7">
    <source>
        <dbReference type="ARBA" id="ARBA00023172"/>
    </source>
</evidence>
<dbReference type="RefSeq" id="WP_200340329.1">
    <property type="nucleotide sequence ID" value="NZ_NRRL01000018.1"/>
</dbReference>
<dbReference type="Pfam" id="PF17864">
    <property type="entry name" value="AAA_lid_4"/>
    <property type="match status" value="1"/>
</dbReference>
<dbReference type="NCBIfam" id="TIGR00635">
    <property type="entry name" value="ruvB"/>
    <property type="match status" value="1"/>
</dbReference>
<feature type="binding site" evidence="9">
    <location>
        <begin position="144"/>
        <end position="146"/>
    </location>
    <ligand>
        <name>ATP</name>
        <dbReference type="ChEBI" id="CHEBI:30616"/>
    </ligand>
</feature>
<dbReference type="PANTHER" id="PTHR42848:SF1">
    <property type="entry name" value="HOLLIDAY JUNCTION BRANCH MIGRATION COMPLEX SUBUNIT RUVB"/>
    <property type="match status" value="1"/>
</dbReference>
<feature type="binding site" evidence="9">
    <location>
        <position position="37"/>
    </location>
    <ligand>
        <name>ATP</name>
        <dbReference type="ChEBI" id="CHEBI:30616"/>
    </ligand>
</feature>
<dbReference type="GO" id="GO:0004386">
    <property type="term" value="F:helicase activity"/>
    <property type="evidence" value="ECO:0007669"/>
    <property type="project" value="UniProtKB-KW"/>
</dbReference>
<keyword evidence="6 9" id="KW-0238">DNA-binding</keyword>
<evidence type="ECO:0000256" key="1">
    <source>
        <dbReference type="ARBA" id="ARBA00022490"/>
    </source>
</evidence>
<keyword evidence="1 9" id="KW-0963">Cytoplasm</keyword>
<feature type="binding site" evidence="9">
    <location>
        <position position="81"/>
    </location>
    <ligand>
        <name>ATP</name>
        <dbReference type="ChEBI" id="CHEBI:30616"/>
    </ligand>
</feature>
<dbReference type="CDD" id="cd00009">
    <property type="entry name" value="AAA"/>
    <property type="match status" value="1"/>
</dbReference>
<feature type="binding site" evidence="9">
    <location>
        <position position="82"/>
    </location>
    <ligand>
        <name>ATP</name>
        <dbReference type="ChEBI" id="CHEBI:30616"/>
    </ligand>
</feature>
<comment type="similarity">
    <text evidence="9">Belongs to the RuvB family.</text>
</comment>
<comment type="catalytic activity">
    <reaction evidence="9">
        <text>ATP + H2O = ADP + phosphate + H(+)</text>
        <dbReference type="Rhea" id="RHEA:13065"/>
        <dbReference type="ChEBI" id="CHEBI:15377"/>
        <dbReference type="ChEBI" id="CHEBI:15378"/>
        <dbReference type="ChEBI" id="CHEBI:30616"/>
        <dbReference type="ChEBI" id="CHEBI:43474"/>
        <dbReference type="ChEBI" id="CHEBI:456216"/>
    </reaction>
</comment>
<dbReference type="Gene3D" id="1.10.8.60">
    <property type="match status" value="1"/>
</dbReference>
<comment type="function">
    <text evidence="9">The RuvA-RuvB-RuvC complex processes Holliday junction (HJ) DNA during genetic recombination and DNA repair, while the RuvA-RuvB complex plays an important role in the rescue of blocked DNA replication forks via replication fork reversal (RFR). RuvA specifically binds to HJ cruciform DNA, conferring on it an open structure. The RuvB hexamer acts as an ATP-dependent pump, pulling dsDNA into and through the RuvAB complex. RuvB forms 2 homohexamers on either side of HJ DNA bound by 1 or 2 RuvA tetramers; 4 subunits per hexamer contact DNA at a time. Coordinated motions by a converter formed by DNA-disengaged RuvB subunits stimulates ATP hydrolysis and nucleotide exchange. Immobilization of the converter enables RuvB to convert the ATP-contained energy into a lever motion, pulling 2 nucleotides of DNA out of the RuvA tetramer per ATP hydrolyzed, thus driving DNA branch migration. The RuvB motors rotate together with the DNA substrate, which together with the progressing nucleotide cycle form the mechanistic basis for DNA recombination by continuous HJ branch migration. Branch migration allows RuvC to scan DNA until it finds its consensus sequence, where it cleaves and resolves cruciform DNA.</text>
</comment>
<reference evidence="11 12" key="1">
    <citation type="journal article" date="2020" name="Microorganisms">
        <title>Osmotic Adaptation and Compatible Solute Biosynthesis of Phototrophic Bacteria as Revealed from Genome Analyses.</title>
        <authorList>
            <person name="Imhoff J.F."/>
            <person name="Rahn T."/>
            <person name="Kunzel S."/>
            <person name="Keller A."/>
            <person name="Neulinger S.C."/>
        </authorList>
    </citation>
    <scope>NUCLEOTIDE SEQUENCE [LARGE SCALE GENOMIC DNA]</scope>
    <source>
        <strain evidence="11 12">DSM 9895</strain>
    </source>
</reference>
<feature type="binding site" evidence="9">
    <location>
        <position position="31"/>
    </location>
    <ligand>
        <name>ATP</name>
        <dbReference type="ChEBI" id="CHEBI:30616"/>
    </ligand>
</feature>
<evidence type="ECO:0000256" key="3">
    <source>
        <dbReference type="ARBA" id="ARBA00022763"/>
    </source>
</evidence>